<sequence length="42" mass="4765">MATVTSKEDVNNQPCEFHQTNNLDKLFTDETSMAKVASKEYV</sequence>
<organism evidence="1 2">
    <name type="scientific">Marinilabilia salmonicolor</name>
    <dbReference type="NCBI Taxonomy" id="989"/>
    <lineage>
        <taxon>Bacteria</taxon>
        <taxon>Pseudomonadati</taxon>
        <taxon>Bacteroidota</taxon>
        <taxon>Bacteroidia</taxon>
        <taxon>Marinilabiliales</taxon>
        <taxon>Marinilabiliaceae</taxon>
        <taxon>Marinilabilia</taxon>
    </lineage>
</organism>
<evidence type="ECO:0000313" key="2">
    <source>
        <dbReference type="Proteomes" id="UP000252733"/>
    </source>
</evidence>
<comment type="caution">
    <text evidence="1">The sequence shown here is derived from an EMBL/GenBank/DDBJ whole genome shotgun (WGS) entry which is preliminary data.</text>
</comment>
<reference evidence="1 2" key="1">
    <citation type="submission" date="2018-07" db="EMBL/GenBank/DDBJ databases">
        <title>Freshwater and sediment microbial communities from various areas in North America, analyzing microbe dynamics in response to fracking.</title>
        <authorList>
            <person name="Lamendella R."/>
        </authorList>
    </citation>
    <scope>NUCLEOTIDE SEQUENCE [LARGE SCALE GENOMIC DNA]</scope>
    <source>
        <strain evidence="1 2">160A</strain>
    </source>
</reference>
<gene>
    <name evidence="1" type="ORF">DFO77_11277</name>
</gene>
<dbReference type="AlphaFoldDB" id="A0A368UZA0"/>
<proteinExistence type="predicted"/>
<accession>A0A368UZA0</accession>
<keyword evidence="2" id="KW-1185">Reference proteome</keyword>
<protein>
    <submittedName>
        <fullName evidence="1">Uncharacterized protein</fullName>
    </submittedName>
</protein>
<evidence type="ECO:0000313" key="1">
    <source>
        <dbReference type="EMBL" id="RCW33913.1"/>
    </source>
</evidence>
<name>A0A368UZA0_9BACT</name>
<dbReference type="Proteomes" id="UP000252733">
    <property type="component" value="Unassembled WGS sequence"/>
</dbReference>
<dbReference type="EMBL" id="QPIZ01000012">
    <property type="protein sequence ID" value="RCW33913.1"/>
    <property type="molecule type" value="Genomic_DNA"/>
</dbReference>